<accession>A0A9N9SB76</accession>
<sequence length="72" mass="7760">MKNCLFLLLTMCFALISIVQAGGPSWDPVCNDVCMPCSVTENDWGCNCALSPRCAGSAFITYESYSEPEPSA</sequence>
<keyword evidence="1" id="KW-0732">Signal</keyword>
<reference evidence="2" key="1">
    <citation type="submission" date="2022-01" db="EMBL/GenBank/DDBJ databases">
        <authorList>
            <person name="King R."/>
        </authorList>
    </citation>
    <scope>NUCLEOTIDE SEQUENCE</scope>
</reference>
<evidence type="ECO:0000256" key="1">
    <source>
        <dbReference type="SAM" id="SignalP"/>
    </source>
</evidence>
<evidence type="ECO:0000313" key="2">
    <source>
        <dbReference type="EMBL" id="CAG9812213.1"/>
    </source>
</evidence>
<dbReference type="EMBL" id="OU895880">
    <property type="protein sequence ID" value="CAG9812213.1"/>
    <property type="molecule type" value="Genomic_DNA"/>
</dbReference>
<name>A0A9N9SB76_9DIPT</name>
<feature type="signal peptide" evidence="1">
    <location>
        <begin position="1"/>
        <end position="21"/>
    </location>
</feature>
<proteinExistence type="predicted"/>
<protein>
    <submittedName>
        <fullName evidence="2">Uncharacterized protein</fullName>
    </submittedName>
</protein>
<reference evidence="2" key="2">
    <citation type="submission" date="2022-10" db="EMBL/GenBank/DDBJ databases">
        <authorList>
            <consortium name="ENA_rothamsted_submissions"/>
            <consortium name="culmorum"/>
            <person name="King R."/>
        </authorList>
    </citation>
    <scope>NUCLEOTIDE SEQUENCE</scope>
</reference>
<gene>
    <name evidence="2" type="ORF">CHIRRI_LOCUS15018</name>
</gene>
<feature type="chain" id="PRO_5040256461" evidence="1">
    <location>
        <begin position="22"/>
        <end position="72"/>
    </location>
</feature>
<dbReference type="AlphaFoldDB" id="A0A9N9SB76"/>
<keyword evidence="3" id="KW-1185">Reference proteome</keyword>
<organism evidence="2 3">
    <name type="scientific">Chironomus riparius</name>
    <dbReference type="NCBI Taxonomy" id="315576"/>
    <lineage>
        <taxon>Eukaryota</taxon>
        <taxon>Metazoa</taxon>
        <taxon>Ecdysozoa</taxon>
        <taxon>Arthropoda</taxon>
        <taxon>Hexapoda</taxon>
        <taxon>Insecta</taxon>
        <taxon>Pterygota</taxon>
        <taxon>Neoptera</taxon>
        <taxon>Endopterygota</taxon>
        <taxon>Diptera</taxon>
        <taxon>Nematocera</taxon>
        <taxon>Chironomoidea</taxon>
        <taxon>Chironomidae</taxon>
        <taxon>Chironominae</taxon>
        <taxon>Chironomus</taxon>
    </lineage>
</organism>
<evidence type="ECO:0000313" key="3">
    <source>
        <dbReference type="Proteomes" id="UP001153620"/>
    </source>
</evidence>
<dbReference type="Proteomes" id="UP001153620">
    <property type="component" value="Chromosome 4"/>
</dbReference>